<keyword evidence="1" id="KW-1133">Transmembrane helix</keyword>
<reference evidence="3" key="1">
    <citation type="journal article" date="2019" name="Int. J. Syst. Evol. Microbiol.">
        <title>The Global Catalogue of Microorganisms (GCM) 10K type strain sequencing project: providing services to taxonomists for standard genome sequencing and annotation.</title>
        <authorList>
            <consortium name="The Broad Institute Genomics Platform"/>
            <consortium name="The Broad Institute Genome Sequencing Center for Infectious Disease"/>
            <person name="Wu L."/>
            <person name="Ma J."/>
        </authorList>
    </citation>
    <scope>NUCLEOTIDE SEQUENCE [LARGE SCALE GENOMIC DNA]</scope>
    <source>
        <strain evidence="3">CGMCC 4.7093</strain>
    </source>
</reference>
<dbReference type="GO" id="GO:0003677">
    <property type="term" value="F:DNA binding"/>
    <property type="evidence" value="ECO:0007669"/>
    <property type="project" value="UniProtKB-KW"/>
</dbReference>
<dbReference type="Pfam" id="PF12836">
    <property type="entry name" value="HHH_3"/>
    <property type="match status" value="1"/>
</dbReference>
<dbReference type="RefSeq" id="WP_378034317.1">
    <property type="nucleotide sequence ID" value="NZ_JBHSIV010000002.1"/>
</dbReference>
<keyword evidence="3" id="KW-1185">Reference proteome</keyword>
<dbReference type="SUPFAM" id="SSF47781">
    <property type="entry name" value="RuvA domain 2-like"/>
    <property type="match status" value="1"/>
</dbReference>
<dbReference type="EMBL" id="JBHSIV010000002">
    <property type="protein sequence ID" value="MFC5060960.1"/>
    <property type="molecule type" value="Genomic_DNA"/>
</dbReference>
<feature type="transmembrane region" description="Helical" evidence="1">
    <location>
        <begin position="20"/>
        <end position="41"/>
    </location>
</feature>
<feature type="transmembrane region" description="Helical" evidence="1">
    <location>
        <begin position="80"/>
        <end position="102"/>
    </location>
</feature>
<feature type="transmembrane region" description="Helical" evidence="1">
    <location>
        <begin position="48"/>
        <end position="68"/>
    </location>
</feature>
<accession>A0ABV9YE41</accession>
<dbReference type="Proteomes" id="UP001595947">
    <property type="component" value="Unassembled WGS sequence"/>
</dbReference>
<protein>
    <submittedName>
        <fullName evidence="2">ComEA family DNA-binding protein</fullName>
    </submittedName>
</protein>
<sequence length="230" mass="24151">MTTPGAPTRGNWFTRGGWWFFVHVLSVGVLAVVPFTAAATVSRRAGHALLAAAVLVLTILAFVLIGTAPEDATGRATGAASAIGGLLIVIVLIGGLVGLIVLRTQIYGRDAPVRQAAPTGTDPAVARAMAGRQRRQEARALAANDPLLAHELRIGRPDLPRDYDDGGLVDLNSAPAPVVAQLCGIEPVQAARIVQARQAAGRFAAVDDVFSYTDLPVEVWDRVRDRGIVV</sequence>
<dbReference type="InterPro" id="IPR010994">
    <property type="entry name" value="RuvA_2-like"/>
</dbReference>
<evidence type="ECO:0000313" key="3">
    <source>
        <dbReference type="Proteomes" id="UP001595947"/>
    </source>
</evidence>
<keyword evidence="1" id="KW-0812">Transmembrane</keyword>
<keyword evidence="1" id="KW-0472">Membrane</keyword>
<proteinExistence type="predicted"/>
<gene>
    <name evidence="2" type="ORF">ACFPBZ_01985</name>
</gene>
<dbReference type="Gene3D" id="1.10.150.280">
    <property type="entry name" value="AF1531-like domain"/>
    <property type="match status" value="1"/>
</dbReference>
<keyword evidence="2" id="KW-0238">DNA-binding</keyword>
<evidence type="ECO:0000313" key="2">
    <source>
        <dbReference type="EMBL" id="MFC5060960.1"/>
    </source>
</evidence>
<organism evidence="2 3">
    <name type="scientific">Actinomycetospora atypica</name>
    <dbReference type="NCBI Taxonomy" id="1290095"/>
    <lineage>
        <taxon>Bacteria</taxon>
        <taxon>Bacillati</taxon>
        <taxon>Actinomycetota</taxon>
        <taxon>Actinomycetes</taxon>
        <taxon>Pseudonocardiales</taxon>
        <taxon>Pseudonocardiaceae</taxon>
        <taxon>Actinomycetospora</taxon>
    </lineage>
</organism>
<evidence type="ECO:0000256" key="1">
    <source>
        <dbReference type="SAM" id="Phobius"/>
    </source>
</evidence>
<name>A0ABV9YE41_9PSEU</name>
<comment type="caution">
    <text evidence="2">The sequence shown here is derived from an EMBL/GenBank/DDBJ whole genome shotgun (WGS) entry which is preliminary data.</text>
</comment>